<dbReference type="Gene3D" id="3.90.220.20">
    <property type="entry name" value="DNA methylase specificity domains"/>
    <property type="match status" value="1"/>
</dbReference>
<comment type="similarity">
    <text evidence="2">Belongs to the type-I restriction system S methylase family.</text>
</comment>
<evidence type="ECO:0000256" key="1">
    <source>
        <dbReference type="ARBA" id="ARBA00006594"/>
    </source>
</evidence>
<dbReference type="InterPro" id="IPR044946">
    <property type="entry name" value="Restrct_endonuc_typeI_TRD_sf"/>
</dbReference>
<keyword evidence="5" id="KW-0808">Transferase</keyword>
<evidence type="ECO:0000256" key="3">
    <source>
        <dbReference type="ARBA" id="ARBA00011900"/>
    </source>
</evidence>
<protein>
    <recommendedName>
        <fullName evidence="3">site-specific DNA-methyltransferase (adenine-specific)</fullName>
        <ecNumber evidence="3">2.1.1.72</ecNumber>
    </recommendedName>
</protein>
<dbReference type="SUPFAM" id="SSF116734">
    <property type="entry name" value="DNA methylase specificity domain"/>
    <property type="match status" value="1"/>
</dbReference>
<dbReference type="InterPro" id="IPR051537">
    <property type="entry name" value="DNA_Adenine_Mtase"/>
</dbReference>
<dbReference type="Pfam" id="PF01420">
    <property type="entry name" value="Methylase_S"/>
    <property type="match status" value="1"/>
</dbReference>
<organism evidence="12">
    <name type="scientific">Salmonella enterica I</name>
    <dbReference type="NCBI Taxonomy" id="59201"/>
    <lineage>
        <taxon>Bacteria</taxon>
        <taxon>Pseudomonadati</taxon>
        <taxon>Pseudomonadota</taxon>
        <taxon>Gammaproteobacteria</taxon>
        <taxon>Enterobacterales</taxon>
        <taxon>Enterobacteriaceae</taxon>
        <taxon>Salmonella</taxon>
    </lineage>
</organism>
<evidence type="ECO:0000313" key="12">
    <source>
        <dbReference type="EMBL" id="ECW0082850.1"/>
    </source>
</evidence>
<evidence type="ECO:0000256" key="9">
    <source>
        <dbReference type="ARBA" id="ARBA00047942"/>
    </source>
</evidence>
<comment type="catalytic activity">
    <reaction evidence="9">
        <text>a 2'-deoxyadenosine in DNA + S-adenosyl-L-methionine = an N(6)-methyl-2'-deoxyadenosine in DNA + S-adenosyl-L-homocysteine + H(+)</text>
        <dbReference type="Rhea" id="RHEA:15197"/>
        <dbReference type="Rhea" id="RHEA-COMP:12418"/>
        <dbReference type="Rhea" id="RHEA-COMP:12419"/>
        <dbReference type="ChEBI" id="CHEBI:15378"/>
        <dbReference type="ChEBI" id="CHEBI:57856"/>
        <dbReference type="ChEBI" id="CHEBI:59789"/>
        <dbReference type="ChEBI" id="CHEBI:90615"/>
        <dbReference type="ChEBI" id="CHEBI:90616"/>
        <dbReference type="EC" id="2.1.1.72"/>
    </reaction>
</comment>
<evidence type="ECO:0000256" key="4">
    <source>
        <dbReference type="ARBA" id="ARBA00022603"/>
    </source>
</evidence>
<dbReference type="PANTHER" id="PTHR42933">
    <property type="entry name" value="SLR6095 PROTEIN"/>
    <property type="match status" value="1"/>
</dbReference>
<evidence type="ECO:0000259" key="10">
    <source>
        <dbReference type="Pfam" id="PF01420"/>
    </source>
</evidence>
<feature type="domain" description="DNA methylase adenine-specific" evidence="11">
    <location>
        <begin position="133"/>
        <end position="429"/>
    </location>
</feature>
<dbReference type="InterPro" id="IPR003356">
    <property type="entry name" value="DNA_methylase_A-5"/>
</dbReference>
<dbReference type="EC" id="2.1.1.72" evidence="3"/>
<dbReference type="Gene3D" id="3.40.50.150">
    <property type="entry name" value="Vaccinia Virus protein VP39"/>
    <property type="match status" value="1"/>
</dbReference>
<dbReference type="GO" id="GO:0009007">
    <property type="term" value="F:site-specific DNA-methyltransferase (adenine-specific) activity"/>
    <property type="evidence" value="ECO:0007669"/>
    <property type="project" value="UniProtKB-EC"/>
</dbReference>
<keyword evidence="6" id="KW-0949">S-adenosyl-L-methionine</keyword>
<keyword evidence="4 12" id="KW-0489">Methyltransferase</keyword>
<evidence type="ECO:0000256" key="5">
    <source>
        <dbReference type="ARBA" id="ARBA00022679"/>
    </source>
</evidence>
<dbReference type="PRINTS" id="PR00507">
    <property type="entry name" value="N12N6MTFRASE"/>
</dbReference>
<feature type="domain" description="Type I restriction modification DNA specificity" evidence="10">
    <location>
        <begin position="540"/>
        <end position="626"/>
    </location>
</feature>
<name>A0A3T7FVS5_SALET</name>
<evidence type="ECO:0000256" key="6">
    <source>
        <dbReference type="ARBA" id="ARBA00022691"/>
    </source>
</evidence>
<evidence type="ECO:0000256" key="2">
    <source>
        <dbReference type="ARBA" id="ARBA00010923"/>
    </source>
</evidence>
<evidence type="ECO:0000259" key="11">
    <source>
        <dbReference type="Pfam" id="PF02384"/>
    </source>
</evidence>
<dbReference type="PANTHER" id="PTHR42933:SF3">
    <property type="entry name" value="TYPE I RESTRICTION ENZYME MJAVIII METHYLASE SUBUNIT"/>
    <property type="match status" value="1"/>
</dbReference>
<keyword evidence="8" id="KW-0238">DNA-binding</keyword>
<dbReference type="GO" id="GO:0008170">
    <property type="term" value="F:N-methyltransferase activity"/>
    <property type="evidence" value="ECO:0007669"/>
    <property type="project" value="InterPro"/>
</dbReference>
<evidence type="ECO:0000256" key="8">
    <source>
        <dbReference type="ARBA" id="ARBA00023125"/>
    </source>
</evidence>
<dbReference type="EMBL" id="AAKVBC010000025">
    <property type="protein sequence ID" value="ECW0082850.1"/>
    <property type="molecule type" value="Genomic_DNA"/>
</dbReference>
<dbReference type="GO" id="GO:0003677">
    <property type="term" value="F:DNA binding"/>
    <property type="evidence" value="ECO:0007669"/>
    <property type="project" value="UniProtKB-KW"/>
</dbReference>
<sequence length="677" mass="76660">MLDTDTKRRIDSCRDILVGKVPDPKSQVEQITIALIYKFMDDMDTQSEEFGGKRSFFVNGFEKFSWSKLLAPSMGGQDTLNLYSEAIGKMTENTHLPALFRDIFKNAYLPYRDPETLKAFLKEIDNFSYDHSERLGDAFEYLLSVLGSQGDAGQFRTPRHIIDFVVRAVGPQKSDRVLDPACGTAGFLISAYKHILRENTPSEERNSWQLRHGASVAETSIESPMHYSGSLLTPIERQRIHENIRGFDISPDMVRISLVNLYLHGFRSPLIEEYDSLTQEEHWQETYDTILANPPFMTPKGGIKPHKKFSLRSKRAELLFLDYISEHLSPIGKAGVVVPEGIVFVGQSAYVEMRKRLIQEKSLIAVVELPHGVFKPYASVKTHILIIDKQIAKRTDEVLFINIGADGYTQTDTRQAVDENDLPVALELIDNFKRNQLESTIPSSKLDFITVKREHILASVGCHLVGRWYMLERTFRELWERMPSARELGVICNIHRGMHSNMSSPPGDFPLVVPAADRKTSADYSFDFKASCIPLVSSSGHGKADIKRLHYQEGKFALADTMCCLEAKEPEHVDMRYVHEYLSKFKDELLVPMMCGATNVTLNQNDIKKILIPLPTIDEQRRIVRGILAKEAADKLQAIGEEISFGITSSEEIVFDIKKQIERLLAIREASPSISLS</sequence>
<dbReference type="InterPro" id="IPR038333">
    <property type="entry name" value="T1MK-like_N_sf"/>
</dbReference>
<dbReference type="PROSITE" id="PS00092">
    <property type="entry name" value="N6_MTASE"/>
    <property type="match status" value="1"/>
</dbReference>
<keyword evidence="7" id="KW-0680">Restriction system</keyword>
<dbReference type="InterPro" id="IPR029063">
    <property type="entry name" value="SAM-dependent_MTases_sf"/>
</dbReference>
<dbReference type="AlphaFoldDB" id="A0A3T7FVS5"/>
<accession>A0A3T7FVS5</accession>
<dbReference type="SUPFAM" id="SSF53335">
    <property type="entry name" value="S-adenosyl-L-methionine-dependent methyltransferases"/>
    <property type="match status" value="1"/>
</dbReference>
<dbReference type="InterPro" id="IPR000055">
    <property type="entry name" value="Restrct_endonuc_typeI_TRD"/>
</dbReference>
<dbReference type="GO" id="GO:0009307">
    <property type="term" value="P:DNA restriction-modification system"/>
    <property type="evidence" value="ECO:0007669"/>
    <property type="project" value="UniProtKB-KW"/>
</dbReference>
<comment type="caution">
    <text evidence="12">The sequence shown here is derived from an EMBL/GenBank/DDBJ whole genome shotgun (WGS) entry which is preliminary data.</text>
</comment>
<dbReference type="GO" id="GO:0032259">
    <property type="term" value="P:methylation"/>
    <property type="evidence" value="ECO:0007669"/>
    <property type="project" value="UniProtKB-KW"/>
</dbReference>
<comment type="similarity">
    <text evidence="1">Belongs to the N(4)/N(6)-methyltransferase family.</text>
</comment>
<dbReference type="Gene3D" id="1.20.1260.30">
    <property type="match status" value="1"/>
</dbReference>
<reference evidence="12" key="1">
    <citation type="submission" date="2019-09" db="EMBL/GenBank/DDBJ databases">
        <authorList>
            <consortium name="GenomeTrakr network: Whole genome sequencing for foodborne pathogen traceback"/>
        </authorList>
    </citation>
    <scope>NUCLEOTIDE SEQUENCE</scope>
    <source>
        <strain evidence="12">AUSMDU00020854</strain>
    </source>
</reference>
<dbReference type="Pfam" id="PF02384">
    <property type="entry name" value="N6_Mtase"/>
    <property type="match status" value="1"/>
</dbReference>
<dbReference type="InterPro" id="IPR002052">
    <property type="entry name" value="DNA_methylase_N6_adenine_CS"/>
</dbReference>
<proteinExistence type="inferred from homology"/>
<gene>
    <name evidence="12" type="ORF">F3Q64_19550</name>
</gene>
<evidence type="ECO:0000256" key="7">
    <source>
        <dbReference type="ARBA" id="ARBA00022747"/>
    </source>
</evidence>